<organism evidence="2 3">
    <name type="scientific">Macaca mulatta</name>
    <name type="common">Rhesus macaque</name>
    <dbReference type="NCBI Taxonomy" id="9544"/>
    <lineage>
        <taxon>Eukaryota</taxon>
        <taxon>Metazoa</taxon>
        <taxon>Chordata</taxon>
        <taxon>Craniata</taxon>
        <taxon>Vertebrata</taxon>
        <taxon>Euteleostomi</taxon>
        <taxon>Mammalia</taxon>
        <taxon>Eutheria</taxon>
        <taxon>Euarchontoglires</taxon>
        <taxon>Primates</taxon>
        <taxon>Haplorrhini</taxon>
        <taxon>Catarrhini</taxon>
        <taxon>Cercopithecidae</taxon>
        <taxon>Cercopithecinae</taxon>
        <taxon>Macaca</taxon>
    </lineage>
</organism>
<evidence type="ECO:0000313" key="2">
    <source>
        <dbReference type="Ensembl" id="ENSMMUP00000061615.1"/>
    </source>
</evidence>
<dbReference type="InParanoid" id="A0A5F7Z7Y6"/>
<dbReference type="Proteomes" id="UP000006718">
    <property type="component" value="Chromosome 1"/>
</dbReference>
<protein>
    <submittedName>
        <fullName evidence="2">Uncharacterized protein</fullName>
    </submittedName>
</protein>
<keyword evidence="3" id="KW-1185">Reference proteome</keyword>
<reference evidence="2" key="2">
    <citation type="submission" date="2019-01" db="EMBL/GenBank/DDBJ databases">
        <authorList>
            <person name="Graves T."/>
            <person name="Eichler E.E."/>
            <person name="Wilson R.K."/>
        </authorList>
    </citation>
    <scope>NUCLEOTIDE SEQUENCE [LARGE SCALE GENOMIC DNA]</scope>
    <source>
        <strain evidence="2">17573</strain>
    </source>
</reference>
<reference evidence="2" key="4">
    <citation type="submission" date="2025-09" db="UniProtKB">
        <authorList>
            <consortium name="Ensembl"/>
        </authorList>
    </citation>
    <scope>IDENTIFICATION</scope>
    <source>
        <strain evidence="2">17573</strain>
    </source>
</reference>
<dbReference type="VEuPathDB" id="HostDB:ENSMMUG00000051680"/>
<dbReference type="AlphaFoldDB" id="A0A5F7Z7Y6"/>
<evidence type="ECO:0000313" key="3">
    <source>
        <dbReference type="Proteomes" id="UP000006718"/>
    </source>
</evidence>
<feature type="region of interest" description="Disordered" evidence="1">
    <location>
        <begin position="1"/>
        <end position="39"/>
    </location>
</feature>
<dbReference type="GeneTree" id="ENSGT00940000163244"/>
<sequence>KELDRPGAVAHARNPSTLGGQGGHITETRDRGHRGQHGETLSLLKIQKLAGHGGGCLWSQLLRRLRQENHLNTGGGAYSELRLHHCMPAWATERDSVSKKQTSKQTNKK</sequence>
<dbReference type="Ensembl" id="ENSMMUT00000103585.1">
    <property type="protein sequence ID" value="ENSMMUP00000061615.1"/>
    <property type="gene ID" value="ENSMMUG00000051680.1"/>
</dbReference>
<dbReference type="Bgee" id="ENSMMUG00000051680">
    <property type="expression patterns" value="Expressed in ileum and 4 other cell types or tissues"/>
</dbReference>
<reference evidence="3" key="1">
    <citation type="journal article" date="2007" name="Science">
        <title>Evolutionary and biomedical insights from the rhesus macaque genome.</title>
        <authorList>
            <person name="Gibbs R.A."/>
            <person name="Rogers J."/>
            <person name="Katze M.G."/>
            <person name="Bumgarner R."/>
            <person name="Weinstock G.M."/>
            <person name="Mardis E.R."/>
            <person name="Remington K.A."/>
            <person name="Strausberg R.L."/>
            <person name="Venter J.C."/>
            <person name="Wilson R.K."/>
            <person name="Batzer M.A."/>
            <person name="Bustamante C.D."/>
            <person name="Eichler E.E."/>
            <person name="Hahn M.W."/>
            <person name="Hardison R.C."/>
            <person name="Makova K.D."/>
            <person name="Miller W."/>
            <person name="Milosavljevic A."/>
            <person name="Palermo R.E."/>
            <person name="Siepel A."/>
            <person name="Sikela J.M."/>
            <person name="Attaway T."/>
            <person name="Bell S."/>
            <person name="Bernard K.E."/>
            <person name="Buhay C.J."/>
            <person name="Chandrabose M.N."/>
            <person name="Dao M."/>
            <person name="Davis C."/>
            <person name="Delehaunty K.D."/>
            <person name="Ding Y."/>
            <person name="Dinh H.H."/>
            <person name="Dugan-Rocha S."/>
            <person name="Fulton L.A."/>
            <person name="Gabisi R.A."/>
            <person name="Garner T.T."/>
            <person name="Godfrey J."/>
            <person name="Hawes A.C."/>
            <person name="Hernandez J."/>
            <person name="Hines S."/>
            <person name="Holder M."/>
            <person name="Hume J."/>
            <person name="Jhangiani S.N."/>
            <person name="Joshi V."/>
            <person name="Khan Z.M."/>
            <person name="Kirkness E.F."/>
            <person name="Cree A."/>
            <person name="Fowler R.G."/>
            <person name="Lee S."/>
            <person name="Lewis L.R."/>
            <person name="Li Z."/>
            <person name="Liu Y.-S."/>
            <person name="Moore S.M."/>
            <person name="Muzny D."/>
            <person name="Nazareth L.V."/>
            <person name="Ngo D.N."/>
            <person name="Okwuonu G.O."/>
            <person name="Pai G."/>
            <person name="Parker D."/>
            <person name="Paul H.A."/>
            <person name="Pfannkoch C."/>
            <person name="Pohl C.S."/>
            <person name="Rogers Y.-H.C."/>
            <person name="Ruiz S.J."/>
            <person name="Sabo A."/>
            <person name="Santibanez J."/>
            <person name="Schneider B.W."/>
            <person name="Smith S.M."/>
            <person name="Sodergren E."/>
            <person name="Svatek A.F."/>
            <person name="Utterback T.R."/>
            <person name="Vattathil S."/>
            <person name="Warren W."/>
            <person name="White C.S."/>
            <person name="Chinwalla A.T."/>
            <person name="Feng Y."/>
            <person name="Halpern A.L."/>
            <person name="Hillier L.W."/>
            <person name="Huang X."/>
            <person name="Minx P."/>
            <person name="Nelson J.O."/>
            <person name="Pepin K.H."/>
            <person name="Qin X."/>
            <person name="Sutton G.G."/>
            <person name="Venter E."/>
            <person name="Walenz B.P."/>
            <person name="Wallis J.W."/>
            <person name="Worley K.C."/>
            <person name="Yang S.-P."/>
            <person name="Jones S.M."/>
            <person name="Marra M.A."/>
            <person name="Rocchi M."/>
            <person name="Schein J.E."/>
            <person name="Baertsch R."/>
            <person name="Clarke L."/>
            <person name="Csuros M."/>
            <person name="Glasscock J."/>
            <person name="Harris R.A."/>
            <person name="Havlak P."/>
            <person name="Jackson A.R."/>
            <person name="Jiang H."/>
            <person name="Liu Y."/>
            <person name="Messina D.N."/>
            <person name="Shen Y."/>
            <person name="Song H.X.-Z."/>
            <person name="Wylie T."/>
            <person name="Zhang L."/>
            <person name="Birney E."/>
            <person name="Han K."/>
            <person name="Konkel M.K."/>
            <person name="Lee J."/>
            <person name="Smit A.F.A."/>
            <person name="Ullmer B."/>
            <person name="Wang H."/>
            <person name="Xing J."/>
            <person name="Burhans R."/>
            <person name="Cheng Z."/>
            <person name="Karro J.E."/>
            <person name="Ma J."/>
            <person name="Raney B."/>
            <person name="She X."/>
            <person name="Cox M.J."/>
            <person name="Demuth J.P."/>
            <person name="Dumas L.J."/>
            <person name="Han S.-G."/>
            <person name="Hopkins J."/>
            <person name="Karimpour-Fard A."/>
            <person name="Kim Y.H."/>
            <person name="Pollack J.R."/>
            <person name="Vinar T."/>
            <person name="Addo-Quaye C."/>
            <person name="Degenhardt J."/>
            <person name="Denby A."/>
            <person name="Hubisz M.J."/>
            <person name="Indap A."/>
            <person name="Kosiol C."/>
            <person name="Lahn B.T."/>
            <person name="Lawson H.A."/>
            <person name="Marklein A."/>
            <person name="Nielsen R."/>
            <person name="Vallender E.J."/>
            <person name="Clark A.G."/>
            <person name="Ferguson B."/>
            <person name="Hernandez R.D."/>
            <person name="Hirani K."/>
            <person name="Kehrer-Sawatzki H."/>
            <person name="Kolb J."/>
            <person name="Patil S."/>
            <person name="Pu L.-L."/>
            <person name="Ren Y."/>
            <person name="Smith D.G."/>
            <person name="Wheeler D.A."/>
            <person name="Schenck I."/>
            <person name="Ball E.V."/>
            <person name="Chen R."/>
            <person name="Cooper D.N."/>
            <person name="Giardine B."/>
            <person name="Hsu F."/>
            <person name="Kent W.J."/>
            <person name="Lesk A."/>
            <person name="Nelson D.L."/>
            <person name="O'brien W.E."/>
            <person name="Pruefer K."/>
            <person name="Stenson P.D."/>
            <person name="Wallace J.C."/>
            <person name="Ke H."/>
            <person name="Liu X.-M."/>
            <person name="Wang P."/>
            <person name="Xiang A.P."/>
            <person name="Yang F."/>
            <person name="Barber G.P."/>
            <person name="Haussler D."/>
            <person name="Karolchik D."/>
            <person name="Kern A.D."/>
            <person name="Kuhn R.M."/>
            <person name="Smith K.E."/>
            <person name="Zwieg A.S."/>
        </authorList>
    </citation>
    <scope>NUCLEOTIDE SEQUENCE [LARGE SCALE GENOMIC DNA]</scope>
    <source>
        <strain evidence="3">17573</strain>
    </source>
</reference>
<proteinExistence type="predicted"/>
<accession>A0A5F7Z7Y6</accession>
<reference evidence="2" key="3">
    <citation type="submission" date="2025-08" db="UniProtKB">
        <authorList>
            <consortium name="Ensembl"/>
        </authorList>
    </citation>
    <scope>IDENTIFICATION</scope>
    <source>
        <strain evidence="2">17573</strain>
    </source>
</reference>
<evidence type="ECO:0000256" key="1">
    <source>
        <dbReference type="SAM" id="MobiDB-lite"/>
    </source>
</evidence>
<name>A0A5F7Z7Y6_MACMU</name>